<feature type="transmembrane region" description="Helical" evidence="9">
    <location>
        <begin position="7"/>
        <end position="28"/>
    </location>
</feature>
<organism evidence="10 11">
    <name type="scientific">Enterocloster asparagiformis</name>
    <dbReference type="NCBI Taxonomy" id="333367"/>
    <lineage>
        <taxon>Bacteria</taxon>
        <taxon>Bacillati</taxon>
        <taxon>Bacillota</taxon>
        <taxon>Clostridia</taxon>
        <taxon>Lachnospirales</taxon>
        <taxon>Lachnospiraceae</taxon>
        <taxon>Enterocloster</taxon>
    </lineage>
</organism>
<keyword evidence="4" id="KW-0762">Sugar transport</keyword>
<evidence type="ECO:0000256" key="3">
    <source>
        <dbReference type="ARBA" id="ARBA00022475"/>
    </source>
</evidence>
<evidence type="ECO:0008006" key="12">
    <source>
        <dbReference type="Google" id="ProtNLM"/>
    </source>
</evidence>
<protein>
    <recommendedName>
        <fullName evidence="12">PTS sugar transporter subunit IIC</fullName>
    </recommendedName>
</protein>
<dbReference type="Pfam" id="PF03609">
    <property type="entry name" value="EII-Sor"/>
    <property type="match status" value="1"/>
</dbReference>
<keyword evidence="2" id="KW-0813">Transport</keyword>
<evidence type="ECO:0000313" key="10">
    <source>
        <dbReference type="EMBL" id="RGX24395.1"/>
    </source>
</evidence>
<evidence type="ECO:0000313" key="11">
    <source>
        <dbReference type="Proteomes" id="UP000283880"/>
    </source>
</evidence>
<evidence type="ECO:0000256" key="8">
    <source>
        <dbReference type="ARBA" id="ARBA00023136"/>
    </source>
</evidence>
<evidence type="ECO:0000256" key="6">
    <source>
        <dbReference type="ARBA" id="ARBA00022692"/>
    </source>
</evidence>
<name>A0A413F8Y7_9FIRM</name>
<gene>
    <name evidence="10" type="ORF">DWV29_23290</name>
</gene>
<evidence type="ECO:0000256" key="5">
    <source>
        <dbReference type="ARBA" id="ARBA00022683"/>
    </source>
</evidence>
<feature type="transmembrane region" description="Helical" evidence="9">
    <location>
        <begin position="94"/>
        <end position="112"/>
    </location>
</feature>
<evidence type="ECO:0000256" key="9">
    <source>
        <dbReference type="SAM" id="Phobius"/>
    </source>
</evidence>
<keyword evidence="8 9" id="KW-0472">Membrane</keyword>
<sequence length="256" mass="26852">MFTVPQIVLIILWFTLYNVITSATGFGLVAGGVVLNGLATGLIMGDVATGFYLGGTYELMNIGLNPLGGSTVPNYNMGVVVGVAFGAVTNMETGMAVGIVVATLASTLDVLAKMSGSFFLHKAQECARAKDVDSAVRWIHIGLWPRILLTAPLPLLILFVAGAPIVEAVNNFIPAWLLAGFKNAGNMLPAIGFAILLRSMNIKGNFQYVIIGFVLFAYFGIGALGAALIGIALAMIAYYTNNKIAEVQNMGGVGDE</sequence>
<dbReference type="OrthoDB" id="9815089at2"/>
<evidence type="ECO:0000256" key="2">
    <source>
        <dbReference type="ARBA" id="ARBA00022448"/>
    </source>
</evidence>
<feature type="transmembrane region" description="Helical" evidence="9">
    <location>
        <begin position="67"/>
        <end position="88"/>
    </location>
</feature>
<keyword evidence="7 9" id="KW-1133">Transmembrane helix</keyword>
<dbReference type="InterPro" id="IPR004700">
    <property type="entry name" value="PTS_IIC_man"/>
</dbReference>
<comment type="caution">
    <text evidence="10">The sequence shown here is derived from an EMBL/GenBank/DDBJ whole genome shotgun (WGS) entry which is preliminary data.</text>
</comment>
<feature type="transmembrane region" description="Helical" evidence="9">
    <location>
        <begin position="147"/>
        <end position="166"/>
    </location>
</feature>
<feature type="transmembrane region" description="Helical" evidence="9">
    <location>
        <begin position="172"/>
        <end position="197"/>
    </location>
</feature>
<dbReference type="Proteomes" id="UP000283880">
    <property type="component" value="Unassembled WGS sequence"/>
</dbReference>
<proteinExistence type="predicted"/>
<dbReference type="GO" id="GO:0005886">
    <property type="term" value="C:plasma membrane"/>
    <property type="evidence" value="ECO:0007669"/>
    <property type="project" value="UniProtKB-SubCell"/>
</dbReference>
<feature type="transmembrane region" description="Helical" evidence="9">
    <location>
        <begin position="209"/>
        <end position="239"/>
    </location>
</feature>
<dbReference type="GO" id="GO:0009401">
    <property type="term" value="P:phosphoenolpyruvate-dependent sugar phosphotransferase system"/>
    <property type="evidence" value="ECO:0007669"/>
    <property type="project" value="UniProtKB-KW"/>
</dbReference>
<accession>A0A413F8Y7</accession>
<evidence type="ECO:0000256" key="7">
    <source>
        <dbReference type="ARBA" id="ARBA00022989"/>
    </source>
</evidence>
<dbReference type="InterPro" id="IPR050303">
    <property type="entry name" value="GatZ_KbaZ_carbometab"/>
</dbReference>
<dbReference type="PROSITE" id="PS51106">
    <property type="entry name" value="PTS_EIIC_TYPE_4"/>
    <property type="match status" value="1"/>
</dbReference>
<feature type="transmembrane region" description="Helical" evidence="9">
    <location>
        <begin position="34"/>
        <end position="55"/>
    </location>
</feature>
<dbReference type="EMBL" id="QSBM01000022">
    <property type="protein sequence ID" value="RGX24395.1"/>
    <property type="molecule type" value="Genomic_DNA"/>
</dbReference>
<keyword evidence="5" id="KW-0598">Phosphotransferase system</keyword>
<reference evidence="10 11" key="1">
    <citation type="submission" date="2018-08" db="EMBL/GenBank/DDBJ databases">
        <title>A genome reference for cultivated species of the human gut microbiota.</title>
        <authorList>
            <person name="Zou Y."/>
            <person name="Xue W."/>
            <person name="Luo G."/>
        </authorList>
    </citation>
    <scope>NUCLEOTIDE SEQUENCE [LARGE SCALE GENOMIC DNA]</scope>
    <source>
        <strain evidence="10 11">AF04-15</strain>
    </source>
</reference>
<evidence type="ECO:0000256" key="1">
    <source>
        <dbReference type="ARBA" id="ARBA00004651"/>
    </source>
</evidence>
<dbReference type="RefSeq" id="WP_007716845.1">
    <property type="nucleotide sequence ID" value="NZ_BAABXR010000002.1"/>
</dbReference>
<comment type="subcellular location">
    <subcellularLocation>
        <location evidence="1">Cell membrane</location>
        <topology evidence="1">Multi-pass membrane protein</topology>
    </subcellularLocation>
</comment>
<evidence type="ECO:0000256" key="4">
    <source>
        <dbReference type="ARBA" id="ARBA00022597"/>
    </source>
</evidence>
<dbReference type="PANTHER" id="PTHR32502">
    <property type="entry name" value="N-ACETYLGALACTOSAMINE PERMEASE II COMPONENT-RELATED"/>
    <property type="match status" value="1"/>
</dbReference>
<keyword evidence="6 9" id="KW-0812">Transmembrane</keyword>
<keyword evidence="3" id="KW-1003">Cell membrane</keyword>
<dbReference type="AlphaFoldDB" id="A0A413F8Y7"/>
<dbReference type="PANTHER" id="PTHR32502:SF28">
    <property type="entry name" value="PHOSPHOTRANSFERASE SYSTEM SUGAR-SPECIFIC EIIC COMPONENT"/>
    <property type="match status" value="1"/>
</dbReference>